<keyword evidence="4" id="KW-1185">Reference proteome</keyword>
<dbReference type="SUPFAM" id="SSF51120">
    <property type="entry name" value="beta-Roll"/>
    <property type="match status" value="1"/>
</dbReference>
<evidence type="ECO:0000313" key="4">
    <source>
        <dbReference type="Proteomes" id="UP000441797"/>
    </source>
</evidence>
<dbReference type="InterPro" id="IPR018511">
    <property type="entry name" value="Hemolysin-typ_Ca-bd_CS"/>
</dbReference>
<dbReference type="PANTHER" id="PTHR38340:SF1">
    <property type="entry name" value="S-LAYER PROTEIN"/>
    <property type="match status" value="1"/>
</dbReference>
<proteinExistence type="predicted"/>
<dbReference type="Gene3D" id="2.150.10.10">
    <property type="entry name" value="Serralysin-like metalloprotease, C-terminal"/>
    <property type="match status" value="1"/>
</dbReference>
<reference evidence="3 4" key="1">
    <citation type="journal article" date="2019" name="Front. Microbiol.">
        <title>Genomic Features for Desiccation Tolerance and Sugar Biosynthesis in the Extremophile Gloeocapsopsis sp. UTEX B3054.</title>
        <authorList>
            <person name="Urrejola C."/>
            <person name="Alcorta J."/>
            <person name="Salas L."/>
            <person name="Vasquez M."/>
            <person name="Polz M.F."/>
            <person name="Vicuna R."/>
            <person name="Diez B."/>
        </authorList>
    </citation>
    <scope>NUCLEOTIDE SEQUENCE [LARGE SCALE GENOMIC DNA]</scope>
    <source>
        <strain evidence="3 4">1H9</strain>
    </source>
</reference>
<dbReference type="InterPro" id="IPR011049">
    <property type="entry name" value="Serralysin-like_metalloprot_C"/>
</dbReference>
<comment type="caution">
    <text evidence="3">The sequence shown here is derived from an EMBL/GenBank/DDBJ whole genome shotgun (WGS) entry which is preliminary data.</text>
</comment>
<evidence type="ECO:0008006" key="5">
    <source>
        <dbReference type="Google" id="ProtNLM"/>
    </source>
</evidence>
<dbReference type="AlphaFoldDB" id="A0A6N8FVR0"/>
<sequence>MYLATLNGTNGFAIQGRLTSSGSDFGFSVGAAGDINGNEFDDFMVGALFADPNGRNAAGESYVIFGRDFTNKVNRLGTPGDDLLIGTNGNDILIGGLGNDTLRAGRGSDVIYGGAGDDVLIFGPWNRRMDGGSGTDTLAIEISNMTMDLTAIPKNRITGIEIIDLTGTGNNRLKLTRLDLLNLSDTTNQLIVKGTAGDVVTSTHQGWLFDGTTTLDSNQYDRYTSGAATLLVDTDITRILS</sequence>
<evidence type="ECO:0000256" key="1">
    <source>
        <dbReference type="ARBA" id="ARBA00004613"/>
    </source>
</evidence>
<accession>A0A6N8FVR0</accession>
<dbReference type="Proteomes" id="UP000441797">
    <property type="component" value="Unassembled WGS sequence"/>
</dbReference>
<dbReference type="Pfam" id="PF01839">
    <property type="entry name" value="FG-GAP"/>
    <property type="match status" value="1"/>
</dbReference>
<gene>
    <name evidence="3" type="ORF">BWI75_06630</name>
</gene>
<dbReference type="PROSITE" id="PS00330">
    <property type="entry name" value="HEMOLYSIN_CALCIUM"/>
    <property type="match status" value="2"/>
</dbReference>
<dbReference type="EMBL" id="NAPY01000007">
    <property type="protein sequence ID" value="MUL36036.1"/>
    <property type="molecule type" value="Genomic_DNA"/>
</dbReference>
<organism evidence="3 4">
    <name type="scientific">Gloeocapsopsis dulcis AAB1 = 1H9</name>
    <dbReference type="NCBI Taxonomy" id="1433147"/>
    <lineage>
        <taxon>Bacteria</taxon>
        <taxon>Bacillati</taxon>
        <taxon>Cyanobacteriota</taxon>
        <taxon>Cyanophyceae</taxon>
        <taxon>Oscillatoriophycideae</taxon>
        <taxon>Chroococcales</taxon>
        <taxon>Chroococcaceae</taxon>
        <taxon>Gloeocapsopsis</taxon>
        <taxon>Gloeocapsopsis dulcis</taxon>
    </lineage>
</organism>
<dbReference type="InterPro" id="IPR001343">
    <property type="entry name" value="Hemolysn_Ca-bd"/>
</dbReference>
<evidence type="ECO:0000313" key="3">
    <source>
        <dbReference type="EMBL" id="MUL36036.1"/>
    </source>
</evidence>
<comment type="subcellular location">
    <subcellularLocation>
        <location evidence="1">Secreted</location>
    </subcellularLocation>
</comment>
<name>A0A6N8FVR0_9CHRO</name>
<dbReference type="InterPro" id="IPR050557">
    <property type="entry name" value="RTX_toxin/Mannuronan_C5-epim"/>
</dbReference>
<evidence type="ECO:0000256" key="2">
    <source>
        <dbReference type="ARBA" id="ARBA00022525"/>
    </source>
</evidence>
<dbReference type="GO" id="GO:0005576">
    <property type="term" value="C:extracellular region"/>
    <property type="evidence" value="ECO:0007669"/>
    <property type="project" value="UniProtKB-SubCell"/>
</dbReference>
<dbReference type="SMART" id="SM00191">
    <property type="entry name" value="Int_alpha"/>
    <property type="match status" value="1"/>
</dbReference>
<dbReference type="PRINTS" id="PR00313">
    <property type="entry name" value="CABNDNGRPT"/>
</dbReference>
<dbReference type="GO" id="GO:0005509">
    <property type="term" value="F:calcium ion binding"/>
    <property type="evidence" value="ECO:0007669"/>
    <property type="project" value="InterPro"/>
</dbReference>
<keyword evidence="2" id="KW-0964">Secreted</keyword>
<dbReference type="InterPro" id="IPR013519">
    <property type="entry name" value="Int_alpha_beta-p"/>
</dbReference>
<dbReference type="InterPro" id="IPR013517">
    <property type="entry name" value="FG-GAP"/>
</dbReference>
<dbReference type="Pfam" id="PF00353">
    <property type="entry name" value="HemolysinCabind"/>
    <property type="match status" value="1"/>
</dbReference>
<protein>
    <recommendedName>
        <fullName evidence="5">Calcium-binding protein</fullName>
    </recommendedName>
</protein>
<dbReference type="PANTHER" id="PTHR38340">
    <property type="entry name" value="S-LAYER PROTEIN"/>
    <property type="match status" value="1"/>
</dbReference>